<dbReference type="Proteomes" id="UP000007801">
    <property type="component" value="Unassembled WGS sequence"/>
</dbReference>
<feature type="compositionally biased region" description="Basic and acidic residues" evidence="1">
    <location>
        <begin position="910"/>
        <end position="930"/>
    </location>
</feature>
<evidence type="ECO:0000259" key="3">
    <source>
        <dbReference type="PROSITE" id="PS50940"/>
    </source>
</evidence>
<name>A0A0P8YEF3_DROAN</name>
<evidence type="ECO:0000256" key="1">
    <source>
        <dbReference type="SAM" id="MobiDB-lite"/>
    </source>
</evidence>
<dbReference type="AlphaFoldDB" id="A0A0P8YEF3"/>
<keyword evidence="2" id="KW-0732">Signal</keyword>
<feature type="compositionally biased region" description="Low complexity" evidence="1">
    <location>
        <begin position="339"/>
        <end position="350"/>
    </location>
</feature>
<dbReference type="InterPro" id="IPR002557">
    <property type="entry name" value="Chitin-bd_dom"/>
</dbReference>
<dbReference type="InterPro" id="IPR052976">
    <property type="entry name" value="Scoloptoxin-like"/>
</dbReference>
<accession>A0A0P8YEF3</accession>
<feature type="compositionally biased region" description="Basic residues" evidence="1">
    <location>
        <begin position="113"/>
        <end position="124"/>
    </location>
</feature>
<feature type="region of interest" description="Disordered" evidence="1">
    <location>
        <begin position="887"/>
        <end position="930"/>
    </location>
</feature>
<dbReference type="SMART" id="SM00494">
    <property type="entry name" value="ChtBD2"/>
    <property type="match status" value="1"/>
</dbReference>
<feature type="chain" id="PRO_5006154449" evidence="2">
    <location>
        <begin position="29"/>
        <end position="957"/>
    </location>
</feature>
<dbReference type="PANTHER" id="PTHR22933">
    <property type="entry name" value="FI18007P1-RELATED"/>
    <property type="match status" value="1"/>
</dbReference>
<feature type="compositionally biased region" description="Basic residues" evidence="1">
    <location>
        <begin position="218"/>
        <end position="229"/>
    </location>
</feature>
<proteinExistence type="predicted"/>
<dbReference type="Gene3D" id="2.170.140.10">
    <property type="entry name" value="Chitin binding domain"/>
    <property type="match status" value="1"/>
</dbReference>
<dbReference type="GO" id="GO:0005576">
    <property type="term" value="C:extracellular region"/>
    <property type="evidence" value="ECO:0007669"/>
    <property type="project" value="InterPro"/>
</dbReference>
<dbReference type="OrthoDB" id="541276at2759"/>
<organism evidence="4 5">
    <name type="scientific">Drosophila ananassae</name>
    <name type="common">Fruit fly</name>
    <dbReference type="NCBI Taxonomy" id="7217"/>
    <lineage>
        <taxon>Eukaryota</taxon>
        <taxon>Metazoa</taxon>
        <taxon>Ecdysozoa</taxon>
        <taxon>Arthropoda</taxon>
        <taxon>Hexapoda</taxon>
        <taxon>Insecta</taxon>
        <taxon>Pterygota</taxon>
        <taxon>Neoptera</taxon>
        <taxon>Endopterygota</taxon>
        <taxon>Diptera</taxon>
        <taxon>Brachycera</taxon>
        <taxon>Muscomorpha</taxon>
        <taxon>Ephydroidea</taxon>
        <taxon>Drosophilidae</taxon>
        <taxon>Drosophila</taxon>
        <taxon>Sophophora</taxon>
    </lineage>
</organism>
<dbReference type="PROSITE" id="PS50940">
    <property type="entry name" value="CHIT_BIND_II"/>
    <property type="match status" value="1"/>
</dbReference>
<evidence type="ECO:0000313" key="4">
    <source>
        <dbReference type="EMBL" id="KPU79835.1"/>
    </source>
</evidence>
<dbReference type="GO" id="GO:0008061">
    <property type="term" value="F:chitin binding"/>
    <property type="evidence" value="ECO:0007669"/>
    <property type="project" value="InterPro"/>
</dbReference>
<sequence>MRIPKGRLTSWLLLILAFAFTLPALCKATGSTQMPGHARGGHSSNSSIGDSELSASERSRRLIPYMAFYLPAPELPINQQYVAKHSSSAGGSQLQAPSPGRIPVPVAYMPQHQQKHHAHSHLHGPPHPPPPAPHYQSGAGEVYHSLAIGGHQHPHPHPHSHPSAGHAKEQHPHSDSGATFIAYKPLNPPHKHKTVQHFPPLPPSPPPPSKEQVQQPQHHLHQQHQHQHHQQQQQQQPVQFEMLSPGLVASSQLQRQRGKQSKINLTPFTAQNTLPGQFIPIIYTPVSSKPGSSSANYNNINNNMKQPAAVGAEIVFQAAPHKNPHQTPIAADYAAAGVSAEQTASSAASSSEEESEKEPKGPPVQQEDHSSQEELAVVQVEEQQQQPQPTPSSPAPPQQYIDYLIDGPRQSLDEDQQHERPSAPQPPQHAYILVTTTAPHIEHQPAPQLHHDISTPRPPVLYKQQPTLRLQPVHNYKATRRPIYVTTPSPAAAPTPSHTVEITPKYVYVSGKPPNGPQNELASREPSTHTPIKLKPVYKYAHERPPLTPAYVPEDEDQLPDIRTSSLAEILHKLQASNHLPQTLTPDNIDNSIKTLIRILQNLKQTQTIVPNPPQHHEEHKHSSQDYDYNTGSGEDHPATSTGSEEITEAVVKLKGPNKHPGPSTGRPGIDYPNYAEIPKTSFECTQQRYKGFFGDPETNCQVWHYCDLNGGKASFLCPNGTIFSQIALTCDWWFNVKCSTTPQLYVLNERLYKYILPFNPKFPEDYNGPIVDKYLAMKFQEMEEKMRQEKQRKASQQAEKPAEASSTPSLPKNHKPEPKHGSGINAQVYEQSSEKNLLIDDEIDDISERGTFDTYDQSAPTTIMAPTSTQDTKTYVLKPIVVSSTPQPLPEVDFEIEPTAPESSEEEDKLQSLRETKAADKKERETTKVSVEKLEVIEIKTDGNTGQLMPIKGSSK</sequence>
<evidence type="ECO:0000313" key="5">
    <source>
        <dbReference type="Proteomes" id="UP000007801"/>
    </source>
</evidence>
<feature type="signal peptide" evidence="2">
    <location>
        <begin position="1"/>
        <end position="28"/>
    </location>
</feature>
<feature type="domain" description="Chitin-binding type-2" evidence="3">
    <location>
        <begin position="682"/>
        <end position="741"/>
    </location>
</feature>
<dbReference type="SUPFAM" id="SSF57625">
    <property type="entry name" value="Invertebrate chitin-binding proteins"/>
    <property type="match status" value="1"/>
</dbReference>
<feature type="compositionally biased region" description="Polar residues" evidence="1">
    <location>
        <begin position="795"/>
        <end position="811"/>
    </location>
</feature>
<feature type="compositionally biased region" description="Polar residues" evidence="1">
    <location>
        <begin position="626"/>
        <end position="645"/>
    </location>
</feature>
<evidence type="ECO:0000256" key="2">
    <source>
        <dbReference type="SAM" id="SignalP"/>
    </source>
</evidence>
<feature type="compositionally biased region" description="Basic and acidic residues" evidence="1">
    <location>
        <begin position="615"/>
        <end position="625"/>
    </location>
</feature>
<protein>
    <submittedName>
        <fullName evidence="4">Uncharacterized protein, isoform C</fullName>
    </submittedName>
</protein>
<feature type="region of interest" description="Disordered" evidence="1">
    <location>
        <begin position="32"/>
        <end position="55"/>
    </location>
</feature>
<feature type="compositionally biased region" description="Pro residues" evidence="1">
    <location>
        <begin position="388"/>
        <end position="397"/>
    </location>
</feature>
<feature type="compositionally biased region" description="Pro residues" evidence="1">
    <location>
        <begin position="199"/>
        <end position="209"/>
    </location>
</feature>
<feature type="region of interest" description="Disordered" evidence="1">
    <location>
        <begin position="609"/>
        <end position="645"/>
    </location>
</feature>
<reference evidence="4 5" key="1">
    <citation type="journal article" date="2007" name="Nature">
        <title>Evolution of genes and genomes on the Drosophila phylogeny.</title>
        <authorList>
            <consortium name="Drosophila 12 Genomes Consortium"/>
            <person name="Clark A.G."/>
            <person name="Eisen M.B."/>
            <person name="Smith D.R."/>
            <person name="Bergman C.M."/>
            <person name="Oliver B."/>
            <person name="Markow T.A."/>
            <person name="Kaufman T.C."/>
            <person name="Kellis M."/>
            <person name="Gelbart W."/>
            <person name="Iyer V.N."/>
            <person name="Pollard D.A."/>
            <person name="Sackton T.B."/>
            <person name="Larracuente A.M."/>
            <person name="Singh N.D."/>
            <person name="Abad J.P."/>
            <person name="Abt D.N."/>
            <person name="Adryan B."/>
            <person name="Aguade M."/>
            <person name="Akashi H."/>
            <person name="Anderson W.W."/>
            <person name="Aquadro C.F."/>
            <person name="Ardell D.H."/>
            <person name="Arguello R."/>
            <person name="Artieri C.G."/>
            <person name="Barbash D.A."/>
            <person name="Barker D."/>
            <person name="Barsanti P."/>
            <person name="Batterham P."/>
            <person name="Batzoglou S."/>
            <person name="Begun D."/>
            <person name="Bhutkar A."/>
            <person name="Blanco E."/>
            <person name="Bosak S.A."/>
            <person name="Bradley R.K."/>
            <person name="Brand A.D."/>
            <person name="Brent M.R."/>
            <person name="Brooks A.N."/>
            <person name="Brown R.H."/>
            <person name="Butlin R.K."/>
            <person name="Caggese C."/>
            <person name="Calvi B.R."/>
            <person name="Bernardo de Carvalho A."/>
            <person name="Caspi A."/>
            <person name="Castrezana S."/>
            <person name="Celniker S.E."/>
            <person name="Chang J.L."/>
            <person name="Chapple C."/>
            <person name="Chatterji S."/>
            <person name="Chinwalla A."/>
            <person name="Civetta A."/>
            <person name="Clifton S.W."/>
            <person name="Comeron J.M."/>
            <person name="Costello J.C."/>
            <person name="Coyne J.A."/>
            <person name="Daub J."/>
            <person name="David R.G."/>
            <person name="Delcher A.L."/>
            <person name="Delehaunty K."/>
            <person name="Do C.B."/>
            <person name="Ebling H."/>
            <person name="Edwards K."/>
            <person name="Eickbush T."/>
            <person name="Evans J.D."/>
            <person name="Filipski A."/>
            <person name="Findeiss S."/>
            <person name="Freyhult E."/>
            <person name="Fulton L."/>
            <person name="Fulton R."/>
            <person name="Garcia A.C."/>
            <person name="Gardiner A."/>
            <person name="Garfield D.A."/>
            <person name="Garvin B.E."/>
            <person name="Gibson G."/>
            <person name="Gilbert D."/>
            <person name="Gnerre S."/>
            <person name="Godfrey J."/>
            <person name="Good R."/>
            <person name="Gotea V."/>
            <person name="Gravely B."/>
            <person name="Greenberg A.J."/>
            <person name="Griffiths-Jones S."/>
            <person name="Gross S."/>
            <person name="Guigo R."/>
            <person name="Gustafson E.A."/>
            <person name="Haerty W."/>
            <person name="Hahn M.W."/>
            <person name="Halligan D.L."/>
            <person name="Halpern A.L."/>
            <person name="Halter G.M."/>
            <person name="Han M.V."/>
            <person name="Heger A."/>
            <person name="Hillier L."/>
            <person name="Hinrichs A.S."/>
            <person name="Holmes I."/>
            <person name="Hoskins R.A."/>
            <person name="Hubisz M.J."/>
            <person name="Hultmark D."/>
            <person name="Huntley M.A."/>
            <person name="Jaffe D.B."/>
            <person name="Jagadeeshan S."/>
            <person name="Jeck W.R."/>
            <person name="Johnson J."/>
            <person name="Jones C.D."/>
            <person name="Jordan W.C."/>
            <person name="Karpen G.H."/>
            <person name="Kataoka E."/>
            <person name="Keightley P.D."/>
            <person name="Kheradpour P."/>
            <person name="Kirkness E.F."/>
            <person name="Koerich L.B."/>
            <person name="Kristiansen K."/>
            <person name="Kudrna D."/>
            <person name="Kulathinal R.J."/>
            <person name="Kumar S."/>
            <person name="Kwok R."/>
            <person name="Lander E."/>
            <person name="Langley C.H."/>
            <person name="Lapoint R."/>
            <person name="Lazzaro B.P."/>
            <person name="Lee S.J."/>
            <person name="Levesque L."/>
            <person name="Li R."/>
            <person name="Lin C.F."/>
            <person name="Lin M.F."/>
            <person name="Lindblad-Toh K."/>
            <person name="Llopart A."/>
            <person name="Long M."/>
            <person name="Low L."/>
            <person name="Lozovsky E."/>
            <person name="Lu J."/>
            <person name="Luo M."/>
            <person name="Machado C.A."/>
            <person name="Makalowski W."/>
            <person name="Marzo M."/>
            <person name="Matsuda M."/>
            <person name="Matzkin L."/>
            <person name="McAllister B."/>
            <person name="McBride C.S."/>
            <person name="McKernan B."/>
            <person name="McKernan K."/>
            <person name="Mendez-Lago M."/>
            <person name="Minx P."/>
            <person name="Mollenhauer M.U."/>
            <person name="Montooth K."/>
            <person name="Mount S.M."/>
            <person name="Mu X."/>
            <person name="Myers E."/>
            <person name="Negre B."/>
            <person name="Newfeld S."/>
            <person name="Nielsen R."/>
            <person name="Noor M.A."/>
            <person name="O'Grady P."/>
            <person name="Pachter L."/>
            <person name="Papaceit M."/>
            <person name="Parisi M.J."/>
            <person name="Parisi M."/>
            <person name="Parts L."/>
            <person name="Pedersen J.S."/>
            <person name="Pesole G."/>
            <person name="Phillippy A.M."/>
            <person name="Ponting C.P."/>
            <person name="Pop M."/>
            <person name="Porcelli D."/>
            <person name="Powell J.R."/>
            <person name="Prohaska S."/>
            <person name="Pruitt K."/>
            <person name="Puig M."/>
            <person name="Quesneville H."/>
            <person name="Ram K.R."/>
            <person name="Rand D."/>
            <person name="Rasmussen M.D."/>
            <person name="Reed L.K."/>
            <person name="Reenan R."/>
            <person name="Reily A."/>
            <person name="Remington K.A."/>
            <person name="Rieger T.T."/>
            <person name="Ritchie M.G."/>
            <person name="Robin C."/>
            <person name="Rogers Y.H."/>
            <person name="Rohde C."/>
            <person name="Rozas J."/>
            <person name="Rubenfield M.J."/>
            <person name="Ruiz A."/>
            <person name="Russo S."/>
            <person name="Salzberg S.L."/>
            <person name="Sanchez-Gracia A."/>
            <person name="Saranga D.J."/>
            <person name="Sato H."/>
            <person name="Schaeffer S.W."/>
            <person name="Schatz M.C."/>
            <person name="Schlenke T."/>
            <person name="Schwartz R."/>
            <person name="Segarra C."/>
            <person name="Singh R.S."/>
            <person name="Sirot L."/>
            <person name="Sirota M."/>
            <person name="Sisneros N.B."/>
            <person name="Smith C.D."/>
            <person name="Smith T.F."/>
            <person name="Spieth J."/>
            <person name="Stage D.E."/>
            <person name="Stark A."/>
            <person name="Stephan W."/>
            <person name="Strausberg R.L."/>
            <person name="Strempel S."/>
            <person name="Sturgill D."/>
            <person name="Sutton G."/>
            <person name="Sutton G.G."/>
            <person name="Tao W."/>
            <person name="Teichmann S."/>
            <person name="Tobari Y.N."/>
            <person name="Tomimura Y."/>
            <person name="Tsolas J.M."/>
            <person name="Valente V.L."/>
            <person name="Venter E."/>
            <person name="Venter J.C."/>
            <person name="Vicario S."/>
            <person name="Vieira F.G."/>
            <person name="Vilella A.J."/>
            <person name="Villasante A."/>
            <person name="Walenz B."/>
            <person name="Wang J."/>
            <person name="Wasserman M."/>
            <person name="Watts T."/>
            <person name="Wilson D."/>
            <person name="Wilson R.K."/>
            <person name="Wing R.A."/>
            <person name="Wolfner M.F."/>
            <person name="Wong A."/>
            <person name="Wong G.K."/>
            <person name="Wu C.I."/>
            <person name="Wu G."/>
            <person name="Yamamoto D."/>
            <person name="Yang H.P."/>
            <person name="Yang S.P."/>
            <person name="Yorke J.A."/>
            <person name="Yoshida K."/>
            <person name="Zdobnov E."/>
            <person name="Zhang P."/>
            <person name="Zhang Y."/>
            <person name="Zimin A.V."/>
            <person name="Baldwin J."/>
            <person name="Abdouelleil A."/>
            <person name="Abdulkadir J."/>
            <person name="Abebe A."/>
            <person name="Abera B."/>
            <person name="Abreu J."/>
            <person name="Acer S.C."/>
            <person name="Aftuck L."/>
            <person name="Alexander A."/>
            <person name="An P."/>
            <person name="Anderson E."/>
            <person name="Anderson S."/>
            <person name="Arachi H."/>
            <person name="Azer M."/>
            <person name="Bachantsang P."/>
            <person name="Barry A."/>
            <person name="Bayul T."/>
            <person name="Berlin A."/>
            <person name="Bessette D."/>
            <person name="Bloom T."/>
            <person name="Blye J."/>
            <person name="Boguslavskiy L."/>
            <person name="Bonnet C."/>
            <person name="Boukhgalter B."/>
            <person name="Bourzgui I."/>
            <person name="Brown A."/>
            <person name="Cahill P."/>
            <person name="Channer S."/>
            <person name="Cheshatsang Y."/>
            <person name="Chuda L."/>
            <person name="Citroen M."/>
            <person name="Collymore A."/>
            <person name="Cooke P."/>
            <person name="Costello M."/>
            <person name="D'Aco K."/>
            <person name="Daza R."/>
            <person name="De Haan G."/>
            <person name="DeGray S."/>
            <person name="DeMaso C."/>
            <person name="Dhargay N."/>
            <person name="Dooley K."/>
            <person name="Dooley E."/>
            <person name="Doricent M."/>
            <person name="Dorje P."/>
            <person name="Dorjee K."/>
            <person name="Dupes A."/>
            <person name="Elong R."/>
            <person name="Falk J."/>
            <person name="Farina A."/>
            <person name="Faro S."/>
            <person name="Ferguson D."/>
            <person name="Fisher S."/>
            <person name="Foley C.D."/>
            <person name="Franke A."/>
            <person name="Friedrich D."/>
            <person name="Gadbois L."/>
            <person name="Gearin G."/>
            <person name="Gearin C.R."/>
            <person name="Giannoukos G."/>
            <person name="Goode T."/>
            <person name="Graham J."/>
            <person name="Grandbois E."/>
            <person name="Grewal S."/>
            <person name="Gyaltsen K."/>
            <person name="Hafez N."/>
            <person name="Hagos B."/>
            <person name="Hall J."/>
            <person name="Henson C."/>
            <person name="Hollinger A."/>
            <person name="Honan T."/>
            <person name="Huard M.D."/>
            <person name="Hughes L."/>
            <person name="Hurhula B."/>
            <person name="Husby M.E."/>
            <person name="Kamat A."/>
            <person name="Kanga B."/>
            <person name="Kashin S."/>
            <person name="Khazanovich D."/>
            <person name="Kisner P."/>
            <person name="Lance K."/>
            <person name="Lara M."/>
            <person name="Lee W."/>
            <person name="Lennon N."/>
            <person name="Letendre F."/>
            <person name="LeVine R."/>
            <person name="Lipovsky A."/>
            <person name="Liu X."/>
            <person name="Liu J."/>
            <person name="Liu S."/>
            <person name="Lokyitsang T."/>
            <person name="Lokyitsang Y."/>
            <person name="Lubonja R."/>
            <person name="Lui A."/>
            <person name="MacDonald P."/>
            <person name="Magnisalis V."/>
            <person name="Maru K."/>
            <person name="Matthews C."/>
            <person name="McCusker W."/>
            <person name="McDonough S."/>
            <person name="Mehta T."/>
            <person name="Meldrim J."/>
            <person name="Meneus L."/>
            <person name="Mihai O."/>
            <person name="Mihalev A."/>
            <person name="Mihova T."/>
            <person name="Mittelman R."/>
            <person name="Mlenga V."/>
            <person name="Montmayeur A."/>
            <person name="Mulrain L."/>
            <person name="Navidi A."/>
            <person name="Naylor J."/>
            <person name="Negash T."/>
            <person name="Nguyen T."/>
            <person name="Nguyen N."/>
            <person name="Nicol R."/>
            <person name="Norbu C."/>
            <person name="Norbu N."/>
            <person name="Novod N."/>
            <person name="O'Neill B."/>
            <person name="Osman S."/>
            <person name="Markiewicz E."/>
            <person name="Oyono O.L."/>
            <person name="Patti C."/>
            <person name="Phunkhang P."/>
            <person name="Pierre F."/>
            <person name="Priest M."/>
            <person name="Raghuraman S."/>
            <person name="Rege F."/>
            <person name="Reyes R."/>
            <person name="Rise C."/>
            <person name="Rogov P."/>
            <person name="Ross K."/>
            <person name="Ryan E."/>
            <person name="Settipalli S."/>
            <person name="Shea T."/>
            <person name="Sherpa N."/>
            <person name="Shi L."/>
            <person name="Shih D."/>
            <person name="Sparrow T."/>
            <person name="Spaulding J."/>
            <person name="Stalker J."/>
            <person name="Stange-Thomann N."/>
            <person name="Stavropoulos S."/>
            <person name="Stone C."/>
            <person name="Strader C."/>
            <person name="Tesfaye S."/>
            <person name="Thomson T."/>
            <person name="Thoulutsang Y."/>
            <person name="Thoulutsang D."/>
            <person name="Topham K."/>
            <person name="Topping I."/>
            <person name="Tsamla T."/>
            <person name="Vassiliev H."/>
            <person name="Vo A."/>
            <person name="Wangchuk T."/>
            <person name="Wangdi T."/>
            <person name="Weiand M."/>
            <person name="Wilkinson J."/>
            <person name="Wilson A."/>
            <person name="Yadav S."/>
            <person name="Young G."/>
            <person name="Yu Q."/>
            <person name="Zembek L."/>
            <person name="Zhong D."/>
            <person name="Zimmer A."/>
            <person name="Zwirko Z."/>
            <person name="Jaffe D.B."/>
            <person name="Alvarez P."/>
            <person name="Brockman W."/>
            <person name="Butler J."/>
            <person name="Chin C."/>
            <person name="Gnerre S."/>
            <person name="Grabherr M."/>
            <person name="Kleber M."/>
            <person name="Mauceli E."/>
            <person name="MacCallum I."/>
        </authorList>
    </citation>
    <scope>NUCLEOTIDE SEQUENCE [LARGE SCALE GENOMIC DNA]</scope>
    <source>
        <strain evidence="5">Tucson 14024-0371.13</strain>
    </source>
</reference>
<dbReference type="Pfam" id="PF01607">
    <property type="entry name" value="CBM_14"/>
    <property type="match status" value="1"/>
</dbReference>
<dbReference type="InterPro" id="IPR036508">
    <property type="entry name" value="Chitin-bd_dom_sf"/>
</dbReference>
<feature type="region of interest" description="Disordered" evidence="1">
    <location>
        <begin position="111"/>
        <end position="237"/>
    </location>
</feature>
<feature type="region of interest" description="Disordered" evidence="1">
    <location>
        <begin position="335"/>
        <end position="401"/>
    </location>
</feature>
<dbReference type="PANTHER" id="PTHR22933:SF18">
    <property type="match status" value="1"/>
</dbReference>
<keyword evidence="5" id="KW-1185">Reference proteome</keyword>
<gene>
    <name evidence="4" type="primary">Dana\GF18106</name>
    <name evidence="4" type="synonym">dana_GLEANR_19366</name>
    <name evidence="4" type="ORF">GF18106</name>
</gene>
<dbReference type="EMBL" id="CH902617">
    <property type="protein sequence ID" value="KPU79835.1"/>
    <property type="molecule type" value="Genomic_DNA"/>
</dbReference>
<feature type="region of interest" description="Disordered" evidence="1">
    <location>
        <begin position="786"/>
        <end position="824"/>
    </location>
</feature>
<feature type="compositionally biased region" description="Low complexity" evidence="1">
    <location>
        <begin position="373"/>
        <end position="387"/>
    </location>
</feature>